<dbReference type="AlphaFoldDB" id="A0A6S6TL39"/>
<sequence>MQSKSIHKPACIENTRTPSTFPASGDNFTTVLSLDDQADTLAILEAMEFLDDYVVALAAFETELKRTGTP</sequence>
<reference evidence="1" key="1">
    <citation type="submission" date="2020-01" db="EMBL/GenBank/DDBJ databases">
        <authorList>
            <person name="Meier V. D."/>
            <person name="Meier V D."/>
        </authorList>
    </citation>
    <scope>NUCLEOTIDE SEQUENCE</scope>
    <source>
        <strain evidence="1">HLG_WM_MAG_08</strain>
    </source>
</reference>
<proteinExistence type="predicted"/>
<gene>
    <name evidence="1" type="ORF">HELGO_WM23823</name>
</gene>
<dbReference type="EMBL" id="CACVAV010000364">
    <property type="protein sequence ID" value="CAA6823631.1"/>
    <property type="molecule type" value="Genomic_DNA"/>
</dbReference>
<organism evidence="1">
    <name type="scientific">uncultured Thiotrichaceae bacterium</name>
    <dbReference type="NCBI Taxonomy" id="298394"/>
    <lineage>
        <taxon>Bacteria</taxon>
        <taxon>Pseudomonadati</taxon>
        <taxon>Pseudomonadota</taxon>
        <taxon>Gammaproteobacteria</taxon>
        <taxon>Thiotrichales</taxon>
        <taxon>Thiotrichaceae</taxon>
        <taxon>environmental samples</taxon>
    </lineage>
</organism>
<accession>A0A6S6TL39</accession>
<evidence type="ECO:0000313" key="1">
    <source>
        <dbReference type="EMBL" id="CAA6823631.1"/>
    </source>
</evidence>
<name>A0A6S6TL39_9GAMM</name>
<protein>
    <submittedName>
        <fullName evidence="1">Uncharacterized protein</fullName>
    </submittedName>
</protein>